<reference evidence="3" key="1">
    <citation type="submission" date="2016-02" db="EMBL/GenBank/DDBJ databases">
        <title>Draft genome sequence of Microdochium bolleyi, a fungal endophyte of beachgrass.</title>
        <authorList>
            <consortium name="DOE Joint Genome Institute"/>
            <person name="David A.S."/>
            <person name="May G."/>
            <person name="Haridas S."/>
            <person name="Lim J."/>
            <person name="Wang M."/>
            <person name="Labutti K."/>
            <person name="Lipzen A."/>
            <person name="Barry K."/>
            <person name="Grigoriev I.V."/>
        </authorList>
    </citation>
    <scope>NUCLEOTIDE SEQUENCE [LARGE SCALE GENOMIC DNA]</scope>
    <source>
        <strain evidence="3">J235TASD1</strain>
    </source>
</reference>
<evidence type="ECO:0000313" key="3">
    <source>
        <dbReference type="Proteomes" id="UP000070501"/>
    </source>
</evidence>
<dbReference type="Pfam" id="PF14441">
    <property type="entry name" value="OTT_1508_deam"/>
    <property type="match status" value="1"/>
</dbReference>
<dbReference type="PANTHER" id="PTHR42037:SF1">
    <property type="match status" value="1"/>
</dbReference>
<dbReference type="InParanoid" id="A0A136IVN8"/>
<dbReference type="Proteomes" id="UP000070501">
    <property type="component" value="Unassembled WGS sequence"/>
</dbReference>
<dbReference type="EMBL" id="KQ964256">
    <property type="protein sequence ID" value="KXJ88958.1"/>
    <property type="molecule type" value="Genomic_DNA"/>
</dbReference>
<evidence type="ECO:0000256" key="1">
    <source>
        <dbReference type="SAM" id="MobiDB-lite"/>
    </source>
</evidence>
<evidence type="ECO:0000313" key="2">
    <source>
        <dbReference type="EMBL" id="KXJ88958.1"/>
    </source>
</evidence>
<dbReference type="PANTHER" id="PTHR42037">
    <property type="match status" value="1"/>
</dbReference>
<feature type="region of interest" description="Disordered" evidence="1">
    <location>
        <begin position="494"/>
        <end position="518"/>
    </location>
</feature>
<dbReference type="AlphaFoldDB" id="A0A136IVN8"/>
<feature type="region of interest" description="Disordered" evidence="1">
    <location>
        <begin position="36"/>
        <end position="55"/>
    </location>
</feature>
<proteinExistence type="predicted"/>
<dbReference type="OrthoDB" id="3251507at2759"/>
<name>A0A136IVN8_9PEZI</name>
<dbReference type="InterPro" id="IPR027796">
    <property type="entry name" value="OTT_1508_deam-like"/>
</dbReference>
<protein>
    <submittedName>
        <fullName evidence="2">Uncharacterized protein</fullName>
    </submittedName>
</protein>
<accession>A0A136IVN8</accession>
<keyword evidence="3" id="KW-1185">Reference proteome</keyword>
<sequence length="518" mass="58385">MPSATQTPIPLPPKLMRRFYEAVKFEEALSKACEQDPISLGKTSTDPPVDPSDDAEKAYKSYVNKLAHVCDTKRGGSTVTGIAILQDVDGVVYVIGSNDRTSTDLTELSKFVRSLFDLVQNPFTRIFHHIIEHNQPRIRTYLNCLTKEIEICLESMKDQARRTVNQEHLKESLIELQNCVAHAQRAIHEQIEERINACADVIMYIHDIQTKGHGEDMFLASREATINPSKPWRQLRHSMARLKAYHVSTHSIISAHRCWPQLFDGARIIAVPSSTSYPNPLKKNKMATAHDMLGRMVPPEEVELRRADAQTMQRFGLDKILLEACGQKTFTPLVHGEVLVHDFVRAQLLEDENLTYWNNWRYVGSSKPTCRLCAYYFSQITDVMVRESHGNLYAKWRAPDVHDAGGARQREKILNSIVTLIRQDALRTLASKLPRGKPDDSSSFPTVELYFTQKAHRAMAEDGVASIPSGHPLIGAVGIRHAASDDLFLADMLSRQSLEQSQSQDDDDSDEEDGGVML</sequence>
<gene>
    <name evidence="2" type="ORF">Micbo1qcDRAFT_196887</name>
</gene>
<dbReference type="STRING" id="196109.A0A136IVN8"/>
<organism evidence="2 3">
    <name type="scientific">Microdochium bolleyi</name>
    <dbReference type="NCBI Taxonomy" id="196109"/>
    <lineage>
        <taxon>Eukaryota</taxon>
        <taxon>Fungi</taxon>
        <taxon>Dikarya</taxon>
        <taxon>Ascomycota</taxon>
        <taxon>Pezizomycotina</taxon>
        <taxon>Sordariomycetes</taxon>
        <taxon>Xylariomycetidae</taxon>
        <taxon>Xylariales</taxon>
        <taxon>Microdochiaceae</taxon>
        <taxon>Microdochium</taxon>
    </lineage>
</organism>
<feature type="compositionally biased region" description="Acidic residues" evidence="1">
    <location>
        <begin position="504"/>
        <end position="518"/>
    </location>
</feature>